<reference evidence="2 3" key="1">
    <citation type="submission" date="2024-03" db="EMBL/GenBank/DDBJ databases">
        <title>Novel species of the genus Variovorax.</title>
        <authorList>
            <person name="Liu Q."/>
            <person name="Xin Y.-H."/>
        </authorList>
    </citation>
    <scope>NUCLEOTIDE SEQUENCE [LARGE SCALE GENOMIC DNA]</scope>
    <source>
        <strain evidence="2 3">KACC 18900</strain>
    </source>
</reference>
<keyword evidence="3" id="KW-1185">Reference proteome</keyword>
<sequence>MNVNAHFHVSLGECPVATSIAYKKWGDLGHPLVLCVHGLSRNATDFDELAQALAGQYCVVCIDLPGRGQSDWLSNASLYTNRTYLRVLEELIAHLGVHAVHWVGTSLGGLLGLQMAARHPQLVRSLVLNDVGAELDGGELQRLRDQAATPVEFEDLREAALYFRATLGGFGKLDVARWEALARSSVAADVRGRLCSRFDVRAVPPEPVTSRVYLWSIWNAVACPVLILRGEHSRLLSRAVCMRMEHEHADARWLEIPGTGHAPLFVDERTIGPIGMFLHRAMRLAHYQDALQG</sequence>
<evidence type="ECO:0000313" key="2">
    <source>
        <dbReference type="EMBL" id="MEJ8845052.1"/>
    </source>
</evidence>
<organism evidence="2 3">
    <name type="scientific">Variovorax rhizosphaerae</name>
    <dbReference type="NCBI Taxonomy" id="1836200"/>
    <lineage>
        <taxon>Bacteria</taxon>
        <taxon>Pseudomonadati</taxon>
        <taxon>Pseudomonadota</taxon>
        <taxon>Betaproteobacteria</taxon>
        <taxon>Burkholderiales</taxon>
        <taxon>Comamonadaceae</taxon>
        <taxon>Variovorax</taxon>
    </lineage>
</organism>
<dbReference type="InterPro" id="IPR000073">
    <property type="entry name" value="AB_hydrolase_1"/>
</dbReference>
<dbReference type="RefSeq" id="WP_340340240.1">
    <property type="nucleotide sequence ID" value="NZ_JBBKZT010000001.1"/>
</dbReference>
<dbReference type="InterPro" id="IPR029058">
    <property type="entry name" value="AB_hydrolase_fold"/>
</dbReference>
<keyword evidence="2" id="KW-0378">Hydrolase</keyword>
<feature type="domain" description="AB hydrolase-1" evidence="1">
    <location>
        <begin position="31"/>
        <end position="266"/>
    </location>
</feature>
<protein>
    <submittedName>
        <fullName evidence="2">Alpha/beta hydrolase</fullName>
    </submittedName>
</protein>
<evidence type="ECO:0000259" key="1">
    <source>
        <dbReference type="Pfam" id="PF00561"/>
    </source>
</evidence>
<dbReference type="PRINTS" id="PR00111">
    <property type="entry name" value="ABHYDROLASE"/>
</dbReference>
<dbReference type="Pfam" id="PF00561">
    <property type="entry name" value="Abhydrolase_1"/>
    <property type="match status" value="1"/>
</dbReference>
<dbReference type="PANTHER" id="PTHR43798">
    <property type="entry name" value="MONOACYLGLYCEROL LIPASE"/>
    <property type="match status" value="1"/>
</dbReference>
<evidence type="ECO:0000313" key="3">
    <source>
        <dbReference type="Proteomes" id="UP001385892"/>
    </source>
</evidence>
<gene>
    <name evidence="2" type="ORF">WKW82_00215</name>
</gene>
<comment type="caution">
    <text evidence="2">The sequence shown here is derived from an EMBL/GenBank/DDBJ whole genome shotgun (WGS) entry which is preliminary data.</text>
</comment>
<dbReference type="Gene3D" id="3.40.50.1820">
    <property type="entry name" value="alpha/beta hydrolase"/>
    <property type="match status" value="1"/>
</dbReference>
<name>A0ABU8WC23_9BURK</name>
<dbReference type="EMBL" id="JBBKZT010000001">
    <property type="protein sequence ID" value="MEJ8845052.1"/>
    <property type="molecule type" value="Genomic_DNA"/>
</dbReference>
<dbReference type="SUPFAM" id="SSF53474">
    <property type="entry name" value="alpha/beta-Hydrolases"/>
    <property type="match status" value="1"/>
</dbReference>
<proteinExistence type="predicted"/>
<dbReference type="InterPro" id="IPR050266">
    <property type="entry name" value="AB_hydrolase_sf"/>
</dbReference>
<dbReference type="Proteomes" id="UP001385892">
    <property type="component" value="Unassembled WGS sequence"/>
</dbReference>
<accession>A0ABU8WC23</accession>
<dbReference type="GO" id="GO:0016787">
    <property type="term" value="F:hydrolase activity"/>
    <property type="evidence" value="ECO:0007669"/>
    <property type="project" value="UniProtKB-KW"/>
</dbReference>